<comment type="caution">
    <text evidence="2">The sequence shown here is derived from an EMBL/GenBank/DDBJ whole genome shotgun (WGS) entry which is preliminary data.</text>
</comment>
<protein>
    <submittedName>
        <fullName evidence="2">Uncharacterized protein</fullName>
    </submittedName>
</protein>
<gene>
    <name evidence="2" type="ORF">KR093_004021</name>
</gene>
<organism evidence="2 3">
    <name type="scientific">Drosophila rubida</name>
    <dbReference type="NCBI Taxonomy" id="30044"/>
    <lineage>
        <taxon>Eukaryota</taxon>
        <taxon>Metazoa</taxon>
        <taxon>Ecdysozoa</taxon>
        <taxon>Arthropoda</taxon>
        <taxon>Hexapoda</taxon>
        <taxon>Insecta</taxon>
        <taxon>Pterygota</taxon>
        <taxon>Neoptera</taxon>
        <taxon>Endopterygota</taxon>
        <taxon>Diptera</taxon>
        <taxon>Brachycera</taxon>
        <taxon>Muscomorpha</taxon>
        <taxon>Ephydroidea</taxon>
        <taxon>Drosophilidae</taxon>
        <taxon>Drosophila</taxon>
    </lineage>
</organism>
<sequence length="51" mass="5606">MLSKIFLFYLLVIAMMLVFTAPAAEAAYYLVACLSRSELCLYPTTTPEPAG</sequence>
<keyword evidence="1" id="KW-0732">Signal</keyword>
<evidence type="ECO:0000313" key="3">
    <source>
        <dbReference type="Proteomes" id="UP001200034"/>
    </source>
</evidence>
<accession>A0AAD4PFG1</accession>
<dbReference type="AlphaFoldDB" id="A0AAD4PFG1"/>
<evidence type="ECO:0000256" key="1">
    <source>
        <dbReference type="SAM" id="SignalP"/>
    </source>
</evidence>
<keyword evidence="3" id="KW-1185">Reference proteome</keyword>
<evidence type="ECO:0000313" key="2">
    <source>
        <dbReference type="EMBL" id="KAH8355019.1"/>
    </source>
</evidence>
<dbReference type="EMBL" id="JAJJHW010003889">
    <property type="protein sequence ID" value="KAH8355019.1"/>
    <property type="molecule type" value="Genomic_DNA"/>
</dbReference>
<dbReference type="Proteomes" id="UP001200034">
    <property type="component" value="Unassembled WGS sequence"/>
</dbReference>
<feature type="signal peptide" evidence="1">
    <location>
        <begin position="1"/>
        <end position="26"/>
    </location>
</feature>
<reference evidence="2" key="1">
    <citation type="journal article" date="2021" name="Mol. Ecol. Resour.">
        <title>Phylogenomic analyses of the genus Drosophila reveals genomic signals of climate adaptation.</title>
        <authorList>
            <person name="Li F."/>
            <person name="Rane R.V."/>
            <person name="Luria V."/>
            <person name="Xiong Z."/>
            <person name="Chen J."/>
            <person name="Li Z."/>
            <person name="Catullo R.A."/>
            <person name="Griffin P.C."/>
            <person name="Schiffer M."/>
            <person name="Pearce S."/>
            <person name="Lee S.F."/>
            <person name="McElroy K."/>
            <person name="Stocker A."/>
            <person name="Shirriffs J."/>
            <person name="Cockerell F."/>
            <person name="Coppin C."/>
            <person name="Sgro C.M."/>
            <person name="Karger A."/>
            <person name="Cain J.W."/>
            <person name="Weber J.A."/>
            <person name="Santpere G."/>
            <person name="Kirschner M.W."/>
            <person name="Hoffmann A.A."/>
            <person name="Oakeshott J.G."/>
            <person name="Zhang G."/>
        </authorList>
    </citation>
    <scope>NUCLEOTIDE SEQUENCE</scope>
    <source>
        <strain evidence="2">BGI-SZ-2011g</strain>
    </source>
</reference>
<feature type="chain" id="PRO_5041959297" evidence="1">
    <location>
        <begin position="27"/>
        <end position="51"/>
    </location>
</feature>
<proteinExistence type="predicted"/>
<name>A0AAD4PFG1_9MUSC</name>